<keyword evidence="2 5" id="KW-0812">Transmembrane</keyword>
<gene>
    <name evidence="6" type="primary">virB6</name>
</gene>
<dbReference type="EMBL" id="LC155906">
    <property type="protein sequence ID" value="BAV17705.1"/>
    <property type="molecule type" value="Genomic_DNA"/>
</dbReference>
<feature type="transmembrane region" description="Helical" evidence="5">
    <location>
        <begin position="174"/>
        <end position="196"/>
    </location>
</feature>
<name>A0A193PMH1_ALCXX</name>
<evidence type="ECO:0000256" key="4">
    <source>
        <dbReference type="ARBA" id="ARBA00023136"/>
    </source>
</evidence>
<evidence type="ECO:0000256" key="5">
    <source>
        <dbReference type="SAM" id="Phobius"/>
    </source>
</evidence>
<dbReference type="GO" id="GO:0030255">
    <property type="term" value="P:protein secretion by the type IV secretion system"/>
    <property type="evidence" value="ECO:0007669"/>
    <property type="project" value="InterPro"/>
</dbReference>
<dbReference type="GO" id="GO:0016020">
    <property type="term" value="C:membrane"/>
    <property type="evidence" value="ECO:0007669"/>
    <property type="project" value="UniProtKB-SubCell"/>
</dbReference>
<evidence type="ECO:0000256" key="2">
    <source>
        <dbReference type="ARBA" id="ARBA00022692"/>
    </source>
</evidence>
<protein>
    <submittedName>
        <fullName evidence="6">Integral inner membrane protein of type IV secretion complex VirB6</fullName>
    </submittedName>
</protein>
<dbReference type="Pfam" id="PF04610">
    <property type="entry name" value="TrbL"/>
    <property type="match status" value="1"/>
</dbReference>
<proteinExistence type="predicted"/>
<geneLocation type="plasmid" evidence="6">
    <name>pKUN4507_1</name>
</geneLocation>
<feature type="transmembrane region" description="Helical" evidence="5">
    <location>
        <begin position="249"/>
        <end position="266"/>
    </location>
</feature>
<feature type="transmembrane region" description="Helical" evidence="5">
    <location>
        <begin position="208"/>
        <end position="229"/>
    </location>
</feature>
<keyword evidence="6" id="KW-0614">Plasmid</keyword>
<keyword evidence="4 5" id="KW-0472">Membrane</keyword>
<feature type="transmembrane region" description="Helical" evidence="5">
    <location>
        <begin position="34"/>
        <end position="58"/>
    </location>
</feature>
<reference evidence="6" key="1">
    <citation type="submission" date="2016-05" db="EMBL/GenBank/DDBJ databases">
        <title>Interspecies Dissemination of a Mobilizable Plasmid Harboring blaIMP-19: the Possibility of Horizontal Gene Transfer in a Single Patient.</title>
        <authorList>
            <person name="Yamamoto M."/>
            <person name="Matsumura Y."/>
            <person name="Gomi R."/>
            <person name="Matsuda T."/>
            <person name="Tanaka M."/>
            <person name="Nagao M."/>
            <person name="Takakura S."/>
            <person name="Uemoto S."/>
            <person name="Ichiyama S."/>
        </authorList>
    </citation>
    <scope>NUCLEOTIDE SEQUENCE</scope>
    <source>
        <strain evidence="6">KUN4507</strain>
        <plasmid evidence="6">pKUN4507_1</plasmid>
    </source>
</reference>
<dbReference type="RefSeq" id="WP_176453783.1">
    <property type="nucleotide sequence ID" value="NZ_LC155906.1"/>
</dbReference>
<organism evidence="6">
    <name type="scientific">Alcaligenes xylosoxydans xylosoxydans</name>
    <name type="common">Achromobacter xylosoxidans</name>
    <dbReference type="NCBI Taxonomy" id="85698"/>
    <lineage>
        <taxon>Bacteria</taxon>
        <taxon>Pseudomonadati</taxon>
        <taxon>Pseudomonadota</taxon>
        <taxon>Betaproteobacteria</taxon>
        <taxon>Burkholderiales</taxon>
        <taxon>Alcaligenaceae</taxon>
        <taxon>Achromobacter</taxon>
    </lineage>
</organism>
<evidence type="ECO:0000313" key="6">
    <source>
        <dbReference type="EMBL" id="BAV17705.1"/>
    </source>
</evidence>
<dbReference type="AlphaFoldDB" id="A0A193PMH1"/>
<keyword evidence="3 5" id="KW-1133">Transmembrane helix</keyword>
<evidence type="ECO:0000256" key="1">
    <source>
        <dbReference type="ARBA" id="ARBA00004141"/>
    </source>
</evidence>
<comment type="subcellular location">
    <subcellularLocation>
        <location evidence="1">Membrane</location>
        <topology evidence="1">Multi-pass membrane protein</topology>
    </subcellularLocation>
</comment>
<feature type="transmembrane region" description="Helical" evidence="5">
    <location>
        <begin position="143"/>
        <end position="168"/>
    </location>
</feature>
<evidence type="ECO:0000256" key="3">
    <source>
        <dbReference type="ARBA" id="ARBA00022989"/>
    </source>
</evidence>
<feature type="transmembrane region" description="Helical" evidence="5">
    <location>
        <begin position="70"/>
        <end position="90"/>
    </location>
</feature>
<sequence>MAIESNIFQWIGGSIDMTLNSFVQTTSANVITSFVGTFTIGGGLFFAIMGLMAMGGYIEAPVKHLFKSCFKWVLIGGLALSSTTYMGWVVEALRGLETGMADAFSATGSATAATSVYQVLDKAVTDGFQIGADMMSKMGKRSWYEAGMMFWDLLNALIIYVATLLIALPAGAMVIAAKVLLSIMLGIGPFFIAMLLFGQITAQWFDRWFGQVMTYIMQIALITTVLSMGVKFFSTLAAEVLATNTDHPMATMLEILLLSGVVFYMLQKAYEVGGALAGGVATAGITLRQMAQGAVAPGAAINNMVNPVTTRRDLQSGMMTTARASNHWVAGNTMWNPAYRQHIKENVGKNWGPAKGGEVKGG</sequence>
<dbReference type="InterPro" id="IPR007688">
    <property type="entry name" value="Conjugal_tfr_TrbL/VirB6"/>
</dbReference>
<accession>A0A193PMH1</accession>